<evidence type="ECO:0000256" key="4">
    <source>
        <dbReference type="ARBA" id="ARBA00022801"/>
    </source>
</evidence>
<evidence type="ECO:0000256" key="3">
    <source>
        <dbReference type="ARBA" id="ARBA00022723"/>
    </source>
</evidence>
<evidence type="ECO:0000259" key="10">
    <source>
        <dbReference type="PROSITE" id="PS51695"/>
    </source>
</evidence>
<dbReference type="InterPro" id="IPR023828">
    <property type="entry name" value="Peptidase_S8_Ser-AS"/>
</dbReference>
<evidence type="ECO:0000256" key="7">
    <source>
        <dbReference type="ARBA" id="ARBA00023145"/>
    </source>
</evidence>
<evidence type="ECO:0000256" key="8">
    <source>
        <dbReference type="PROSITE-ProRule" id="PRU01032"/>
    </source>
</evidence>
<reference evidence="11 12" key="1">
    <citation type="journal article" date="2014" name="BMC Genomics">
        <title>Genome sequencing of four Aureobasidium pullulans varieties: biotechnological potential, stress tolerance, and description of new species.</title>
        <authorList>
            <person name="Gostin Ar C."/>
            <person name="Ohm R.A."/>
            <person name="Kogej T."/>
            <person name="Sonjak S."/>
            <person name="Turk M."/>
            <person name="Zajc J."/>
            <person name="Zalar P."/>
            <person name="Grube M."/>
            <person name="Sun H."/>
            <person name="Han J."/>
            <person name="Sharma A."/>
            <person name="Chiniquy J."/>
            <person name="Ngan C.Y."/>
            <person name="Lipzen A."/>
            <person name="Barry K."/>
            <person name="Grigoriev I.V."/>
            <person name="Gunde-Cimerman N."/>
        </authorList>
    </citation>
    <scope>NUCLEOTIDE SEQUENCE [LARGE SCALE GENOMIC DNA]</scope>
    <source>
        <strain evidence="11 12">CBS 147.97</strain>
    </source>
</reference>
<dbReference type="EMBL" id="KL584739">
    <property type="protein sequence ID" value="KEQ68103.1"/>
    <property type="molecule type" value="Genomic_DNA"/>
</dbReference>
<dbReference type="SUPFAM" id="SSF54897">
    <property type="entry name" value="Protease propeptides/inhibitors"/>
    <property type="match status" value="1"/>
</dbReference>
<dbReference type="InterPro" id="IPR050819">
    <property type="entry name" value="Tripeptidyl-peptidase_I"/>
</dbReference>
<comment type="caution">
    <text evidence="8">Lacks conserved residue(s) required for the propagation of feature annotation.</text>
</comment>
<comment type="cofactor">
    <cofactor evidence="8">
        <name>Ca(2+)</name>
        <dbReference type="ChEBI" id="CHEBI:29108"/>
    </cofactor>
    <text evidence="8">Binds 1 Ca(2+) ion per subunit.</text>
</comment>
<dbReference type="OrthoDB" id="409122at2759"/>
<dbReference type="PANTHER" id="PTHR14218">
    <property type="entry name" value="PROTEASE S8 TRIPEPTIDYL PEPTIDASE I CLN2"/>
    <property type="match status" value="1"/>
</dbReference>
<evidence type="ECO:0000313" key="12">
    <source>
        <dbReference type="Proteomes" id="UP000027730"/>
    </source>
</evidence>
<dbReference type="SMART" id="SM00944">
    <property type="entry name" value="Pro-kuma_activ"/>
    <property type="match status" value="1"/>
</dbReference>
<feature type="domain" description="Peptidase S53" evidence="10">
    <location>
        <begin position="221"/>
        <end position="651"/>
    </location>
</feature>
<keyword evidence="4" id="KW-0378">Hydrolase</keyword>
<feature type="binding site" evidence="8">
    <location>
        <position position="631"/>
    </location>
    <ligand>
        <name>Ca(2+)</name>
        <dbReference type="ChEBI" id="CHEBI:29108"/>
    </ligand>
</feature>
<dbReference type="SUPFAM" id="SSF52743">
    <property type="entry name" value="Subtilisin-like"/>
    <property type="match status" value="1"/>
</dbReference>
<evidence type="ECO:0000256" key="9">
    <source>
        <dbReference type="SAM" id="SignalP"/>
    </source>
</evidence>
<dbReference type="GeneID" id="25417782"/>
<dbReference type="GO" id="GO:0008240">
    <property type="term" value="F:tripeptidyl-peptidase activity"/>
    <property type="evidence" value="ECO:0007669"/>
    <property type="project" value="TreeGrafter"/>
</dbReference>
<dbReference type="Pfam" id="PF09286">
    <property type="entry name" value="Pro-kuma_activ"/>
    <property type="match status" value="1"/>
</dbReference>
<keyword evidence="12" id="KW-1185">Reference proteome</keyword>
<feature type="binding site" evidence="8">
    <location>
        <position position="629"/>
    </location>
    <ligand>
        <name>Ca(2+)</name>
        <dbReference type="ChEBI" id="CHEBI:29108"/>
    </ligand>
</feature>
<keyword evidence="6 8" id="KW-0106">Calcium</keyword>
<evidence type="ECO:0000313" key="11">
    <source>
        <dbReference type="EMBL" id="KEQ68103.1"/>
    </source>
</evidence>
<dbReference type="PANTHER" id="PTHR14218:SF19">
    <property type="entry name" value="SERINE PROTEASE AORO, PUTATIVE (AFU_ORTHOLOGUE AFUA_6G10250)-RELATED"/>
    <property type="match status" value="1"/>
</dbReference>
<dbReference type="Gene3D" id="3.40.50.200">
    <property type="entry name" value="Peptidase S8/S53 domain"/>
    <property type="match status" value="1"/>
</dbReference>
<name>A0A074W5J6_9PEZI</name>
<dbReference type="InterPro" id="IPR015366">
    <property type="entry name" value="S53_propep"/>
</dbReference>
<proteinExistence type="predicted"/>
<organism evidence="11 12">
    <name type="scientific">Aureobasidium namibiae CBS 147.97</name>
    <dbReference type="NCBI Taxonomy" id="1043004"/>
    <lineage>
        <taxon>Eukaryota</taxon>
        <taxon>Fungi</taxon>
        <taxon>Dikarya</taxon>
        <taxon>Ascomycota</taxon>
        <taxon>Pezizomycotina</taxon>
        <taxon>Dothideomycetes</taxon>
        <taxon>Dothideomycetidae</taxon>
        <taxon>Dothideales</taxon>
        <taxon>Saccotheciaceae</taxon>
        <taxon>Aureobasidium</taxon>
    </lineage>
</organism>
<evidence type="ECO:0000256" key="1">
    <source>
        <dbReference type="ARBA" id="ARBA00004239"/>
    </source>
</evidence>
<protein>
    <submittedName>
        <fullName evidence="11">Subtilisin-like protein</fullName>
    </submittedName>
</protein>
<dbReference type="PROSITE" id="PS00138">
    <property type="entry name" value="SUBTILASE_SER"/>
    <property type="match status" value="1"/>
</dbReference>
<dbReference type="RefSeq" id="XP_013422292.1">
    <property type="nucleotide sequence ID" value="XM_013566838.1"/>
</dbReference>
<dbReference type="GO" id="GO:0046872">
    <property type="term" value="F:metal ion binding"/>
    <property type="evidence" value="ECO:0007669"/>
    <property type="project" value="UniProtKB-UniRule"/>
</dbReference>
<dbReference type="Proteomes" id="UP000027730">
    <property type="component" value="Unassembled WGS sequence"/>
</dbReference>
<dbReference type="PROSITE" id="PS51695">
    <property type="entry name" value="SEDOLISIN"/>
    <property type="match status" value="1"/>
</dbReference>
<feature type="chain" id="PRO_5001701156" evidence="9">
    <location>
        <begin position="20"/>
        <end position="659"/>
    </location>
</feature>
<dbReference type="HOGENOM" id="CLU_013783_4_0_1"/>
<dbReference type="GO" id="GO:0005576">
    <property type="term" value="C:extracellular region"/>
    <property type="evidence" value="ECO:0007669"/>
    <property type="project" value="UniProtKB-SubCell"/>
</dbReference>
<comment type="subcellular location">
    <subcellularLocation>
        <location evidence="1">Secreted</location>
        <location evidence="1">Extracellular space</location>
    </subcellularLocation>
</comment>
<feature type="binding site" evidence="8">
    <location>
        <position position="611"/>
    </location>
    <ligand>
        <name>Ca(2+)</name>
        <dbReference type="ChEBI" id="CHEBI:29108"/>
    </ligand>
</feature>
<dbReference type="GO" id="GO:0004252">
    <property type="term" value="F:serine-type endopeptidase activity"/>
    <property type="evidence" value="ECO:0007669"/>
    <property type="project" value="InterPro"/>
</dbReference>
<keyword evidence="9" id="KW-0732">Signal</keyword>
<dbReference type="STRING" id="1043004.A0A074W5J6"/>
<dbReference type="InterPro" id="IPR030400">
    <property type="entry name" value="Sedolisin_dom"/>
</dbReference>
<gene>
    <name evidence="11" type="ORF">M436DRAFT_86668</name>
</gene>
<dbReference type="AlphaFoldDB" id="A0A074W5J6"/>
<dbReference type="GO" id="GO:0006508">
    <property type="term" value="P:proteolysis"/>
    <property type="evidence" value="ECO:0007669"/>
    <property type="project" value="UniProtKB-KW"/>
</dbReference>
<keyword evidence="5" id="KW-0720">Serine protease</keyword>
<evidence type="ECO:0000256" key="5">
    <source>
        <dbReference type="ARBA" id="ARBA00022825"/>
    </source>
</evidence>
<sequence length="659" mass="71838">MHIFFCLTVAASAVSLASCRSISDNVVLHEQVTQAIVQRETKLGRLSTDTILPVRVALRQNKLEAGEEQLLKISDPDSPQYGQHWTQEQTIDFFKPANATVKAVTEWLVASGVNKTRITHTDNKQWLAFDATVSDMESLLHTKYYKYKQSSQKYAAGCDEYYLPKDLQAHVDFIKPAIMRSSLAAPGNMIQKRDSAARNVVHAAGTKRDSNSIDLSDCYNIVSPACVRALYGLPFPNTTQTADNATSMGIFETGQTYSQEDLDEFFQSYAPYIPNGTSPVPESVDAYPIVYPQKLIMYSVNDAYYTGPSSNTTGFLDTFLDAIDGSFCAYSAYGQTGDSSIDPSYPDPHSGGYRGQLMCGTYQPPNVISLSYTDTGVGLPINYQKRQCNEYLKLGLQGVSMFFDSGDFGVSGVPSDIDGVGLDGCLGPNHTVFNPQFPNGCPWVTVVGGTEIGYMNSVYEPELAVSSGEPSLYGPFFWSGGGFSNVFPAPGYQKHAIKTYFKRKDPGYPYYENGIAGFHGDTVGDDGVDYNKTDGLYNRNGRTYPDVSAVGSDLAQVQNGYNITGSGTSASAPLFAAVISRINAERVRASKSPLGHINPAIYKHPDMLNDIVSGWDPACGSNGFNCTVGWDPVTGYGTPNYPKMLDFFMKLPAGRNHSN</sequence>
<evidence type="ECO:0000256" key="2">
    <source>
        <dbReference type="ARBA" id="ARBA00022670"/>
    </source>
</evidence>
<dbReference type="InterPro" id="IPR036852">
    <property type="entry name" value="Peptidase_S8/S53_dom_sf"/>
</dbReference>
<dbReference type="CDD" id="cd11377">
    <property type="entry name" value="Pro-peptidase_S53"/>
    <property type="match status" value="1"/>
</dbReference>
<evidence type="ECO:0000256" key="6">
    <source>
        <dbReference type="ARBA" id="ARBA00022837"/>
    </source>
</evidence>
<accession>A0A074W5J6</accession>
<keyword evidence="2" id="KW-0645">Protease</keyword>
<keyword evidence="3 8" id="KW-0479">Metal-binding</keyword>
<dbReference type="CDD" id="cd04056">
    <property type="entry name" value="Peptidases_S53"/>
    <property type="match status" value="1"/>
</dbReference>
<feature type="signal peptide" evidence="9">
    <location>
        <begin position="1"/>
        <end position="19"/>
    </location>
</feature>
<keyword evidence="7" id="KW-0865">Zymogen</keyword>
<feature type="binding site" evidence="8">
    <location>
        <position position="610"/>
    </location>
    <ligand>
        <name>Ca(2+)</name>
        <dbReference type="ChEBI" id="CHEBI:29108"/>
    </ligand>
</feature>